<evidence type="ECO:0000256" key="1">
    <source>
        <dbReference type="SAM" id="MobiDB-lite"/>
    </source>
</evidence>
<feature type="compositionally biased region" description="Acidic residues" evidence="1">
    <location>
        <begin position="20"/>
        <end position="41"/>
    </location>
</feature>
<feature type="compositionally biased region" description="Polar residues" evidence="1">
    <location>
        <begin position="212"/>
        <end position="232"/>
    </location>
</feature>
<dbReference type="EMBL" id="LGRX02000515">
    <property type="protein sequence ID" value="KAK3288310.1"/>
    <property type="molecule type" value="Genomic_DNA"/>
</dbReference>
<protein>
    <submittedName>
        <fullName evidence="2">Uncharacterized protein</fullName>
    </submittedName>
</protein>
<dbReference type="AlphaFoldDB" id="A0AAE0H1M2"/>
<organism evidence="2 3">
    <name type="scientific">Cymbomonas tetramitiformis</name>
    <dbReference type="NCBI Taxonomy" id="36881"/>
    <lineage>
        <taxon>Eukaryota</taxon>
        <taxon>Viridiplantae</taxon>
        <taxon>Chlorophyta</taxon>
        <taxon>Pyramimonadophyceae</taxon>
        <taxon>Pyramimonadales</taxon>
        <taxon>Pyramimonadaceae</taxon>
        <taxon>Cymbomonas</taxon>
    </lineage>
</organism>
<reference evidence="2 3" key="1">
    <citation type="journal article" date="2015" name="Genome Biol. Evol.">
        <title>Comparative Genomics of a Bacterivorous Green Alga Reveals Evolutionary Causalities and Consequences of Phago-Mixotrophic Mode of Nutrition.</title>
        <authorList>
            <person name="Burns J.A."/>
            <person name="Paasch A."/>
            <person name="Narechania A."/>
            <person name="Kim E."/>
        </authorList>
    </citation>
    <scope>NUCLEOTIDE SEQUENCE [LARGE SCALE GENOMIC DNA]</scope>
    <source>
        <strain evidence="2 3">PLY_AMNH</strain>
    </source>
</reference>
<feature type="compositionally biased region" description="Acidic residues" evidence="1">
    <location>
        <begin position="79"/>
        <end position="151"/>
    </location>
</feature>
<sequence>MSQDRAARKQAMIHFGLDPTEVEADEEIDLDDTSGDEEEELERPTASSQKRKSQKGIQKSRNVKPRNDKTEKGKRDIEREEMDEDDNDEEEEDDEEVDEDDEDEEDEDEEDEDEEEEVDDDEDEVEEPDDEEDVEDEDKGDEDEEVEDEDEQRNKNSAKTFEADDSDDDDEDMDEDSAPERKRKNASTVVRRATARKTGGISAEKGIRSRSKTSNAAVNVTRVSQMEPTSVRSKGPKSAKPTSATAKVTASKSTKKQPPGQEIAPSAQHGNLNESSGFGNDLDALFSGNTDFVDGDLEEAMQAVSKAHNPKETNKTANASQSADHAKSATAKTAEAPVARTKSSTAKHPSEARKLPSATSNEPQSVAKSRKPENKAPARVAGVGDDTDKSRELRVDSKADSVYDFTNDDSDVLEYDEVVLKKLYKQGDYRMCAEQTCANPKPHPRSVNVDSFTCWRVSPPTLNAPRFIVFYDFRLMRLMANVNDTSFFEVKDHEATSNQLLWRNEMNRIADNMSIDKGFSQPMRDFIKEAQYYSLVTGDTQTDGDADTKVVSLHINTSRVLRDYMLYLMLEEINNNPSGGPLMSKDDERVSRVLEQIQHLYKRISERDADTTVPIVQHVLDFCDRSGRRGQRLCGNVGMYLLPEINVVRKLALAPRDRVYLGQYLLANDIADGVCKQHAKEDATKMMRRMFGAFCYLMAAYETSASAAQN</sequence>
<name>A0AAE0H1M2_9CHLO</name>
<feature type="compositionally biased region" description="Polar residues" evidence="1">
    <location>
        <begin position="268"/>
        <end position="278"/>
    </location>
</feature>
<feature type="region of interest" description="Disordered" evidence="1">
    <location>
        <begin position="1"/>
        <end position="393"/>
    </location>
</feature>
<gene>
    <name evidence="2" type="ORF">CYMTET_4200</name>
</gene>
<feature type="compositionally biased region" description="Low complexity" evidence="1">
    <location>
        <begin position="238"/>
        <end position="252"/>
    </location>
</feature>
<proteinExistence type="predicted"/>
<comment type="caution">
    <text evidence="2">The sequence shown here is derived from an EMBL/GenBank/DDBJ whole genome shotgun (WGS) entry which is preliminary data.</text>
</comment>
<feature type="compositionally biased region" description="Basic and acidic residues" evidence="1">
    <location>
        <begin position="65"/>
        <end position="78"/>
    </location>
</feature>
<evidence type="ECO:0000313" key="2">
    <source>
        <dbReference type="EMBL" id="KAK3288310.1"/>
    </source>
</evidence>
<evidence type="ECO:0000313" key="3">
    <source>
        <dbReference type="Proteomes" id="UP001190700"/>
    </source>
</evidence>
<feature type="compositionally biased region" description="Acidic residues" evidence="1">
    <location>
        <begin position="163"/>
        <end position="177"/>
    </location>
</feature>
<dbReference type="Proteomes" id="UP001190700">
    <property type="component" value="Unassembled WGS sequence"/>
</dbReference>
<accession>A0AAE0H1M2</accession>
<feature type="compositionally biased region" description="Polar residues" evidence="1">
    <location>
        <begin position="357"/>
        <end position="367"/>
    </location>
</feature>
<keyword evidence="3" id="KW-1185">Reference proteome</keyword>